<organism evidence="4 5">
    <name type="scientific">Symbiodinium necroappetens</name>
    <dbReference type="NCBI Taxonomy" id="1628268"/>
    <lineage>
        <taxon>Eukaryota</taxon>
        <taxon>Sar</taxon>
        <taxon>Alveolata</taxon>
        <taxon>Dinophyceae</taxon>
        <taxon>Suessiales</taxon>
        <taxon>Symbiodiniaceae</taxon>
        <taxon>Symbiodinium</taxon>
    </lineage>
</organism>
<evidence type="ECO:0000259" key="3">
    <source>
        <dbReference type="PROSITE" id="PS50850"/>
    </source>
</evidence>
<dbReference type="GO" id="GO:0022857">
    <property type="term" value="F:transmembrane transporter activity"/>
    <property type="evidence" value="ECO:0007669"/>
    <property type="project" value="InterPro"/>
</dbReference>
<sequence>MIDGNSHSSTLTTARWSTWEIRRRSCWQTTIPVRIVSGKRLRVRTLRAQIQISPKQGGHREALLECGYWMKREALQSEQRLLELTTEIATRPVAGAEQSSQFAQWMAWHLQVYFLHLLGFTMQGPILPALRAHFHLRASQTGLITSAFPTGMLVALFFYPRLSDVWGRRSSKCLLK</sequence>
<keyword evidence="2" id="KW-1133">Transmembrane helix</keyword>
<dbReference type="EMBL" id="CAJNJA010036932">
    <property type="protein sequence ID" value="CAE7726691.1"/>
    <property type="molecule type" value="Genomic_DNA"/>
</dbReference>
<feature type="transmembrane region" description="Helical" evidence="2">
    <location>
        <begin position="112"/>
        <end position="130"/>
    </location>
</feature>
<dbReference type="AlphaFoldDB" id="A0A812XE54"/>
<dbReference type="InterPro" id="IPR011701">
    <property type="entry name" value="MFS"/>
</dbReference>
<protein>
    <submittedName>
        <fullName evidence="4">Rpe protein</fullName>
    </submittedName>
</protein>
<feature type="transmembrane region" description="Helical" evidence="2">
    <location>
        <begin position="142"/>
        <end position="162"/>
    </location>
</feature>
<dbReference type="InterPro" id="IPR036259">
    <property type="entry name" value="MFS_trans_sf"/>
</dbReference>
<reference evidence="4" key="1">
    <citation type="submission" date="2021-02" db="EMBL/GenBank/DDBJ databases">
        <authorList>
            <person name="Dougan E. K."/>
            <person name="Rhodes N."/>
            <person name="Thang M."/>
            <person name="Chan C."/>
        </authorList>
    </citation>
    <scope>NUCLEOTIDE SEQUENCE</scope>
</reference>
<evidence type="ECO:0000313" key="4">
    <source>
        <dbReference type="EMBL" id="CAE7726691.1"/>
    </source>
</evidence>
<dbReference type="InterPro" id="IPR020846">
    <property type="entry name" value="MFS_dom"/>
</dbReference>
<comment type="caution">
    <text evidence="4">The sequence shown here is derived from an EMBL/GenBank/DDBJ whole genome shotgun (WGS) entry which is preliminary data.</text>
</comment>
<dbReference type="PROSITE" id="PS50850">
    <property type="entry name" value="MFS"/>
    <property type="match status" value="1"/>
</dbReference>
<accession>A0A812XE54</accession>
<feature type="domain" description="Major facilitator superfamily (MFS) profile" evidence="3">
    <location>
        <begin position="105"/>
        <end position="176"/>
    </location>
</feature>
<evidence type="ECO:0000256" key="1">
    <source>
        <dbReference type="ARBA" id="ARBA00004141"/>
    </source>
</evidence>
<gene>
    <name evidence="4" type="primary">Rpe</name>
    <name evidence="4" type="ORF">SNEC2469_LOCUS20986</name>
</gene>
<proteinExistence type="predicted"/>
<keyword evidence="2" id="KW-0812">Transmembrane</keyword>
<dbReference type="Pfam" id="PF07690">
    <property type="entry name" value="MFS_1"/>
    <property type="match status" value="1"/>
</dbReference>
<keyword evidence="5" id="KW-1185">Reference proteome</keyword>
<evidence type="ECO:0000313" key="5">
    <source>
        <dbReference type="Proteomes" id="UP000601435"/>
    </source>
</evidence>
<comment type="subcellular location">
    <subcellularLocation>
        <location evidence="1">Membrane</location>
        <topology evidence="1">Multi-pass membrane protein</topology>
    </subcellularLocation>
</comment>
<dbReference type="Gene3D" id="1.20.1250.20">
    <property type="entry name" value="MFS general substrate transporter like domains"/>
    <property type="match status" value="1"/>
</dbReference>
<keyword evidence="2" id="KW-0472">Membrane</keyword>
<dbReference type="GO" id="GO:0016020">
    <property type="term" value="C:membrane"/>
    <property type="evidence" value="ECO:0007669"/>
    <property type="project" value="UniProtKB-SubCell"/>
</dbReference>
<dbReference type="Proteomes" id="UP000601435">
    <property type="component" value="Unassembled WGS sequence"/>
</dbReference>
<name>A0A812XE54_9DINO</name>
<evidence type="ECO:0000256" key="2">
    <source>
        <dbReference type="SAM" id="Phobius"/>
    </source>
</evidence>
<dbReference type="SUPFAM" id="SSF103473">
    <property type="entry name" value="MFS general substrate transporter"/>
    <property type="match status" value="1"/>
</dbReference>
<dbReference type="OrthoDB" id="439136at2759"/>